<dbReference type="InterPro" id="IPR023845">
    <property type="entry name" value="DUF3817_TM"/>
</dbReference>
<dbReference type="EMBL" id="JBHSTE010000004">
    <property type="protein sequence ID" value="MFC6333383.1"/>
    <property type="molecule type" value="Genomic_DNA"/>
</dbReference>
<dbReference type="InterPro" id="IPR036259">
    <property type="entry name" value="MFS_trans_sf"/>
</dbReference>
<evidence type="ECO:0000313" key="10">
    <source>
        <dbReference type="Proteomes" id="UP001596233"/>
    </source>
</evidence>
<evidence type="ECO:0000256" key="6">
    <source>
        <dbReference type="ARBA" id="ARBA00023136"/>
    </source>
</evidence>
<evidence type="ECO:0000313" key="9">
    <source>
        <dbReference type="EMBL" id="MFC6333383.1"/>
    </source>
</evidence>
<dbReference type="Pfam" id="PF07690">
    <property type="entry name" value="MFS_1"/>
    <property type="match status" value="1"/>
</dbReference>
<keyword evidence="10" id="KW-1185">Reference proteome</keyword>
<feature type="transmembrane region" description="Helical" evidence="7">
    <location>
        <begin position="12"/>
        <end position="30"/>
    </location>
</feature>
<sequence>MSIRKQKLPIQCLRVLGLLDGISLLVLLFIAMPLKYWAGMPLAVTIVGAIHGLIFTLYALSIAAAQLFIQWKLYWSVLAVAVAFIPFGNFVLDRYLKKREDSFLAKPIPLLWLVYSIIFFTFIDLFTQLPVMSTYAESLGASLTVAGFIVGAYSLANTGGNILAGNLTDRIGAFKVLAAGLIGTCLLLVSYSLVDSPAMLLVVRFVHGFIGGFIVPAAFTFVANQSKKNKEGSQNAVTGAFVGVAAIVGPAFSGIVAARTSAPTVFLIVAAAGAVLTVITFIFMRKLVFKKDAEQKSLPFVWNNQVGLSFAGAFLLMFSQGALAYLLPLRVGKFGYDSSFSGTLLSVFGLVVVCIFVLRTKNLFDRIAPQTGLMIGLLLLGVSQLLLGLIDDVRIYYGIMALYGIGFAFLFPSINVLLMRGTTKENRGKAYGYFYAFFSLGVVAGSSGLGLLQTTIETLFIVTSGLLLFGTLSMLLLKRTRDRGMHMSSPS</sequence>
<keyword evidence="4 7" id="KW-0812">Transmembrane</keyword>
<name>A0ABW1V708_9BACL</name>
<evidence type="ECO:0000256" key="1">
    <source>
        <dbReference type="ARBA" id="ARBA00004651"/>
    </source>
</evidence>
<dbReference type="PANTHER" id="PTHR23517:SF2">
    <property type="entry name" value="MULTIDRUG RESISTANCE PROTEIN MDTH"/>
    <property type="match status" value="1"/>
</dbReference>
<keyword evidence="3" id="KW-1003">Cell membrane</keyword>
<feature type="domain" description="Major facilitator superfamily (MFS) profile" evidence="8">
    <location>
        <begin position="110"/>
        <end position="482"/>
    </location>
</feature>
<reference evidence="10" key="1">
    <citation type="journal article" date="2019" name="Int. J. Syst. Evol. Microbiol.">
        <title>The Global Catalogue of Microorganisms (GCM) 10K type strain sequencing project: providing services to taxonomists for standard genome sequencing and annotation.</title>
        <authorList>
            <consortium name="The Broad Institute Genomics Platform"/>
            <consortium name="The Broad Institute Genome Sequencing Center for Infectious Disease"/>
            <person name="Wu L."/>
            <person name="Ma J."/>
        </authorList>
    </citation>
    <scope>NUCLEOTIDE SEQUENCE [LARGE SCALE GENOMIC DNA]</scope>
    <source>
        <strain evidence="10">PCU 280</strain>
    </source>
</reference>
<feature type="transmembrane region" description="Helical" evidence="7">
    <location>
        <begin position="176"/>
        <end position="194"/>
    </location>
</feature>
<evidence type="ECO:0000259" key="8">
    <source>
        <dbReference type="PROSITE" id="PS50850"/>
    </source>
</evidence>
<dbReference type="NCBIfam" id="TIGR03954">
    <property type="entry name" value="integ_memb_HG"/>
    <property type="match status" value="1"/>
</dbReference>
<keyword evidence="5 7" id="KW-1133">Transmembrane helix</keyword>
<organism evidence="9 10">
    <name type="scientific">Paenibacillus septentrionalis</name>
    <dbReference type="NCBI Taxonomy" id="429342"/>
    <lineage>
        <taxon>Bacteria</taxon>
        <taxon>Bacillati</taxon>
        <taxon>Bacillota</taxon>
        <taxon>Bacilli</taxon>
        <taxon>Bacillales</taxon>
        <taxon>Paenibacillaceae</taxon>
        <taxon>Paenibacillus</taxon>
    </lineage>
</organism>
<dbReference type="Proteomes" id="UP001596233">
    <property type="component" value="Unassembled WGS sequence"/>
</dbReference>
<dbReference type="RefSeq" id="WP_379234811.1">
    <property type="nucleotide sequence ID" value="NZ_JBHSTE010000004.1"/>
</dbReference>
<dbReference type="Gene3D" id="1.20.1250.20">
    <property type="entry name" value="MFS general substrate transporter like domains"/>
    <property type="match status" value="1"/>
</dbReference>
<dbReference type="Pfam" id="PF12823">
    <property type="entry name" value="DUF3817"/>
    <property type="match status" value="1"/>
</dbReference>
<feature type="transmembrane region" description="Helical" evidence="7">
    <location>
        <begin position="73"/>
        <end position="92"/>
    </location>
</feature>
<feature type="transmembrane region" description="Helical" evidence="7">
    <location>
        <begin position="458"/>
        <end position="477"/>
    </location>
</feature>
<dbReference type="PROSITE" id="PS50850">
    <property type="entry name" value="MFS"/>
    <property type="match status" value="1"/>
</dbReference>
<evidence type="ECO:0000256" key="5">
    <source>
        <dbReference type="ARBA" id="ARBA00022989"/>
    </source>
</evidence>
<feature type="transmembrane region" description="Helical" evidence="7">
    <location>
        <begin position="339"/>
        <end position="359"/>
    </location>
</feature>
<keyword evidence="2" id="KW-0813">Transport</keyword>
<dbReference type="InterPro" id="IPR050171">
    <property type="entry name" value="MFS_Transporters"/>
</dbReference>
<feature type="transmembrane region" description="Helical" evidence="7">
    <location>
        <begin position="104"/>
        <end position="123"/>
    </location>
</feature>
<evidence type="ECO:0000256" key="4">
    <source>
        <dbReference type="ARBA" id="ARBA00022692"/>
    </source>
</evidence>
<evidence type="ECO:0000256" key="2">
    <source>
        <dbReference type="ARBA" id="ARBA00022448"/>
    </source>
</evidence>
<feature type="transmembrane region" description="Helical" evidence="7">
    <location>
        <begin position="143"/>
        <end position="164"/>
    </location>
</feature>
<feature type="transmembrane region" description="Helical" evidence="7">
    <location>
        <begin position="396"/>
        <end position="418"/>
    </location>
</feature>
<evidence type="ECO:0000256" key="7">
    <source>
        <dbReference type="SAM" id="Phobius"/>
    </source>
</evidence>
<feature type="transmembrane region" description="Helical" evidence="7">
    <location>
        <begin position="430"/>
        <end position="452"/>
    </location>
</feature>
<dbReference type="CDD" id="cd17325">
    <property type="entry name" value="MFS_MdtG_SLC18_like"/>
    <property type="match status" value="1"/>
</dbReference>
<feature type="transmembrane region" description="Helical" evidence="7">
    <location>
        <begin position="371"/>
        <end position="390"/>
    </location>
</feature>
<protein>
    <submittedName>
        <fullName evidence="9">MFS transporter</fullName>
    </submittedName>
</protein>
<keyword evidence="6 7" id="KW-0472">Membrane</keyword>
<dbReference type="SUPFAM" id="SSF103473">
    <property type="entry name" value="MFS general substrate transporter"/>
    <property type="match status" value="1"/>
</dbReference>
<accession>A0ABW1V708</accession>
<evidence type="ECO:0000256" key="3">
    <source>
        <dbReference type="ARBA" id="ARBA00022475"/>
    </source>
</evidence>
<dbReference type="InterPro" id="IPR020846">
    <property type="entry name" value="MFS_dom"/>
</dbReference>
<proteinExistence type="predicted"/>
<comment type="caution">
    <text evidence="9">The sequence shown here is derived from an EMBL/GenBank/DDBJ whole genome shotgun (WGS) entry which is preliminary data.</text>
</comment>
<dbReference type="InterPro" id="IPR011701">
    <property type="entry name" value="MFS"/>
</dbReference>
<comment type="subcellular location">
    <subcellularLocation>
        <location evidence="1">Cell membrane</location>
        <topology evidence="1">Multi-pass membrane protein</topology>
    </subcellularLocation>
</comment>
<dbReference type="PANTHER" id="PTHR23517">
    <property type="entry name" value="RESISTANCE PROTEIN MDTM, PUTATIVE-RELATED-RELATED"/>
    <property type="match status" value="1"/>
</dbReference>
<feature type="transmembrane region" description="Helical" evidence="7">
    <location>
        <begin position="264"/>
        <end position="284"/>
    </location>
</feature>
<feature type="transmembrane region" description="Helical" evidence="7">
    <location>
        <begin position="305"/>
        <end position="327"/>
    </location>
</feature>
<feature type="transmembrane region" description="Helical" evidence="7">
    <location>
        <begin position="42"/>
        <end position="67"/>
    </location>
</feature>
<feature type="transmembrane region" description="Helical" evidence="7">
    <location>
        <begin position="200"/>
        <end position="224"/>
    </location>
</feature>
<feature type="transmembrane region" description="Helical" evidence="7">
    <location>
        <begin position="236"/>
        <end position="258"/>
    </location>
</feature>
<gene>
    <name evidence="9" type="ORF">ACFP56_12210</name>
</gene>